<keyword evidence="3" id="KW-1185">Reference proteome</keyword>
<sequence>MTLALGDRVELLDLVARYALYADRRDFSGLGSLFTDDAVLVLPDPPKDLGPVRTFTGRDDIVRSLSSLNEVPVTSHDIVGQVFEADGTGHIACVAHHLTEREPGKPSDLVWHLRYTDAYRLSDGGWRFARRALQIDFIETRPVRRWRVG</sequence>
<dbReference type="Pfam" id="PF13577">
    <property type="entry name" value="SnoaL_4"/>
    <property type="match status" value="1"/>
</dbReference>
<name>A0A4R4NSF0_9ACTN</name>
<evidence type="ECO:0000259" key="1">
    <source>
        <dbReference type="Pfam" id="PF13577"/>
    </source>
</evidence>
<dbReference type="Proteomes" id="UP000295431">
    <property type="component" value="Unassembled WGS sequence"/>
</dbReference>
<accession>A0A4R4NSF0</accession>
<dbReference type="InterPro" id="IPR037401">
    <property type="entry name" value="SnoaL-like"/>
</dbReference>
<proteinExistence type="predicted"/>
<evidence type="ECO:0000313" key="3">
    <source>
        <dbReference type="Proteomes" id="UP000295431"/>
    </source>
</evidence>
<gene>
    <name evidence="2" type="ORF">E1284_26270</name>
</gene>
<dbReference type="AlphaFoldDB" id="A0A4R4NSF0"/>
<dbReference type="RefSeq" id="WP_131942808.1">
    <property type="nucleotide sequence ID" value="NZ_BAAAMX010000042.1"/>
</dbReference>
<dbReference type="CDD" id="cd00531">
    <property type="entry name" value="NTF2_like"/>
    <property type="match status" value="1"/>
</dbReference>
<organism evidence="2 3">
    <name type="scientific">Actinomadura bangladeshensis</name>
    <dbReference type="NCBI Taxonomy" id="453573"/>
    <lineage>
        <taxon>Bacteria</taxon>
        <taxon>Bacillati</taxon>
        <taxon>Actinomycetota</taxon>
        <taxon>Actinomycetes</taxon>
        <taxon>Streptosporangiales</taxon>
        <taxon>Thermomonosporaceae</taxon>
        <taxon>Actinomadura</taxon>
    </lineage>
</organism>
<reference evidence="2 3" key="1">
    <citation type="submission" date="2019-03" db="EMBL/GenBank/DDBJ databases">
        <title>Draft genome sequences of novel Actinobacteria.</title>
        <authorList>
            <person name="Sahin N."/>
            <person name="Ay H."/>
            <person name="Saygin H."/>
        </authorList>
    </citation>
    <scope>NUCLEOTIDE SEQUENCE [LARGE SCALE GENOMIC DNA]</scope>
    <source>
        <strain evidence="2 3">DSM 45347</strain>
    </source>
</reference>
<dbReference type="EMBL" id="SMJW01000156">
    <property type="protein sequence ID" value="TDC11884.1"/>
    <property type="molecule type" value="Genomic_DNA"/>
</dbReference>
<dbReference type="Gene3D" id="3.10.450.50">
    <property type="match status" value="1"/>
</dbReference>
<comment type="caution">
    <text evidence="2">The sequence shown here is derived from an EMBL/GenBank/DDBJ whole genome shotgun (WGS) entry which is preliminary data.</text>
</comment>
<dbReference type="OrthoDB" id="1492465at2"/>
<evidence type="ECO:0000313" key="2">
    <source>
        <dbReference type="EMBL" id="TDC11884.1"/>
    </source>
</evidence>
<dbReference type="InterPro" id="IPR032710">
    <property type="entry name" value="NTF2-like_dom_sf"/>
</dbReference>
<dbReference type="SUPFAM" id="SSF54427">
    <property type="entry name" value="NTF2-like"/>
    <property type="match status" value="1"/>
</dbReference>
<protein>
    <submittedName>
        <fullName evidence="2">Nuclear transport factor 2 family protein</fullName>
    </submittedName>
</protein>
<feature type="domain" description="SnoaL-like" evidence="1">
    <location>
        <begin position="5"/>
        <end position="131"/>
    </location>
</feature>